<dbReference type="OrthoDB" id="5187110at2"/>
<evidence type="ECO:0000313" key="7">
    <source>
        <dbReference type="EMBL" id="TRY18807.1"/>
    </source>
</evidence>
<evidence type="ECO:0000256" key="2">
    <source>
        <dbReference type="ARBA" id="ARBA00022692"/>
    </source>
</evidence>
<dbReference type="InterPro" id="IPR016795">
    <property type="entry name" value="UCP021697"/>
</dbReference>
<sequence>MTDNKLYPGSTLGLPAAGRGSLAGWWPRIGALVGDWAASTVVAIAIFGWAGVYQDARGSFTVLGVYLVEATVLTILTGGSFGQLIARIGVIRVDGGPLGIWRPVARTLLKCLVIPHVVLGAERRVMTDLLLGTAVVNRR</sequence>
<feature type="domain" description="RDD" evidence="6">
    <location>
        <begin position="22"/>
        <end position="113"/>
    </location>
</feature>
<dbReference type="RefSeq" id="WP_143937699.1">
    <property type="nucleotide sequence ID" value="NZ_VKKG01000002.1"/>
</dbReference>
<keyword evidence="2 5" id="KW-0812">Transmembrane</keyword>
<name>A0A553K270_9ACTN</name>
<keyword evidence="3 5" id="KW-1133">Transmembrane helix</keyword>
<gene>
    <name evidence="7" type="ORF">FOJ82_06760</name>
</gene>
<reference evidence="7 8" key="1">
    <citation type="submission" date="2019-07" db="EMBL/GenBank/DDBJ databases">
        <authorList>
            <person name="Zhou L.-Y."/>
        </authorList>
    </citation>
    <scope>NUCLEOTIDE SEQUENCE [LARGE SCALE GENOMIC DNA]</scope>
    <source>
        <strain evidence="7 8">YIM 101269</strain>
    </source>
</reference>
<evidence type="ECO:0000256" key="4">
    <source>
        <dbReference type="ARBA" id="ARBA00023136"/>
    </source>
</evidence>
<dbReference type="InterPro" id="IPR010432">
    <property type="entry name" value="RDD"/>
</dbReference>
<comment type="subcellular location">
    <subcellularLocation>
        <location evidence="1">Membrane</location>
        <topology evidence="1">Multi-pass membrane protein</topology>
    </subcellularLocation>
</comment>
<dbReference type="PIRSF" id="PIRSF021697">
    <property type="entry name" value="UCP021697"/>
    <property type="match status" value="1"/>
</dbReference>
<evidence type="ECO:0000256" key="3">
    <source>
        <dbReference type="ARBA" id="ARBA00022989"/>
    </source>
</evidence>
<evidence type="ECO:0000256" key="1">
    <source>
        <dbReference type="ARBA" id="ARBA00004141"/>
    </source>
</evidence>
<dbReference type="Proteomes" id="UP000317638">
    <property type="component" value="Unassembled WGS sequence"/>
</dbReference>
<dbReference type="GO" id="GO:0016020">
    <property type="term" value="C:membrane"/>
    <property type="evidence" value="ECO:0007669"/>
    <property type="project" value="UniProtKB-SubCell"/>
</dbReference>
<keyword evidence="4 5" id="KW-0472">Membrane</keyword>
<feature type="transmembrane region" description="Helical" evidence="5">
    <location>
        <begin position="29"/>
        <end position="51"/>
    </location>
</feature>
<comment type="caution">
    <text evidence="7">The sequence shown here is derived from an EMBL/GenBank/DDBJ whole genome shotgun (WGS) entry which is preliminary data.</text>
</comment>
<evidence type="ECO:0000313" key="8">
    <source>
        <dbReference type="Proteomes" id="UP000317638"/>
    </source>
</evidence>
<evidence type="ECO:0000256" key="5">
    <source>
        <dbReference type="SAM" id="Phobius"/>
    </source>
</evidence>
<dbReference type="AlphaFoldDB" id="A0A553K270"/>
<organism evidence="7 8">
    <name type="scientific">Tessaracoccus rhinocerotis</name>
    <dbReference type="NCBI Taxonomy" id="1689449"/>
    <lineage>
        <taxon>Bacteria</taxon>
        <taxon>Bacillati</taxon>
        <taxon>Actinomycetota</taxon>
        <taxon>Actinomycetes</taxon>
        <taxon>Propionibacteriales</taxon>
        <taxon>Propionibacteriaceae</taxon>
        <taxon>Tessaracoccus</taxon>
    </lineage>
</organism>
<accession>A0A553K270</accession>
<dbReference type="EMBL" id="VKKG01000002">
    <property type="protein sequence ID" value="TRY18807.1"/>
    <property type="molecule type" value="Genomic_DNA"/>
</dbReference>
<feature type="transmembrane region" description="Helical" evidence="5">
    <location>
        <begin position="63"/>
        <end position="82"/>
    </location>
</feature>
<protein>
    <submittedName>
        <fullName evidence="7">RDD family protein</fullName>
    </submittedName>
</protein>
<proteinExistence type="predicted"/>
<keyword evidence="8" id="KW-1185">Reference proteome</keyword>
<dbReference type="Pfam" id="PF06271">
    <property type="entry name" value="RDD"/>
    <property type="match status" value="1"/>
</dbReference>
<evidence type="ECO:0000259" key="6">
    <source>
        <dbReference type="Pfam" id="PF06271"/>
    </source>
</evidence>